<comment type="catalytic activity">
    <reaction evidence="12 13">
        <text>DNA(n) + a 2'-deoxyribonucleoside 5'-triphosphate = DNA(n+1) + diphosphate</text>
        <dbReference type="Rhea" id="RHEA:22508"/>
        <dbReference type="Rhea" id="RHEA-COMP:17339"/>
        <dbReference type="Rhea" id="RHEA-COMP:17340"/>
        <dbReference type="ChEBI" id="CHEBI:33019"/>
        <dbReference type="ChEBI" id="CHEBI:61560"/>
        <dbReference type="ChEBI" id="CHEBI:173112"/>
        <dbReference type="EC" id="2.7.7.7"/>
    </reaction>
</comment>
<dbReference type="CDD" id="cd04485">
    <property type="entry name" value="DnaE_OBF"/>
    <property type="match status" value="1"/>
</dbReference>
<keyword evidence="9 13" id="KW-0227">DNA damage</keyword>
<accession>A0A1Q9AG74</accession>
<dbReference type="Pfam" id="PF17657">
    <property type="entry name" value="DNA_pol3_finger"/>
    <property type="match status" value="1"/>
</dbReference>
<keyword evidence="11 13" id="KW-0234">DNA repair</keyword>
<reference evidence="16 17" key="1">
    <citation type="submission" date="2016-09" db="EMBL/GenBank/DDBJ databases">
        <title>Rhizobium sp. nov., a novel species isolated from the rice rhizosphere.</title>
        <authorList>
            <person name="Zhao J."/>
            <person name="Zhang X."/>
        </authorList>
    </citation>
    <scope>NUCLEOTIDE SEQUENCE [LARGE SCALE GENOMIC DNA]</scope>
    <source>
        <strain evidence="16 17">MH17</strain>
    </source>
</reference>
<dbReference type="InterPro" id="IPR011708">
    <property type="entry name" value="DNA_pol3_alpha_NTPase_dom"/>
</dbReference>
<sequence>MSPRDESGEGASRPAERLGANVARLEGRARRPPRPDSLSESIQRSTLAFVEIGARSNFSFLEGASSPEEMVEQAARMGLAGLGLADRNSVAGVVRAHAHVKAFARRRKEALTFLASEGASAAREHGRGAEAGASLPESESLSDTDEGEAGGVGTEDEEAERRRAERLAKARRDVVLPEDFVFRPGARLVFRDGTPDILAFATDRPAWGRLCRLLSQGNLRAHKGSCLLDEADLLQWGEGLMLAVLPDAGFHHGATEDAVPATPCPAQGDAPAAAGQIPMAPAVRLEGLLRRLGQRFPGQVHLALSPCHDGEDGFRFAWLSALADQAGVPLIATNQPLYHHADRRSLADVVTAIREGVPVMQAGFRLAAHAERCLKDGREMARLLRAHRVAVDNAARFFSRLTFSLDEISHNYPDESQPGETLFQTLERLTWEGVSRRYPKGASDKTKRQIHHELQLIKSLKYEGYFLTVHGIVHHARHELGILCQGRGSAANSTVCFCLGITEVNPEERSLLFERFVSTARDEPPDIDVDFEHARREEVIQAIYDRYGRNHAGLTAAVTSYRARSAGREVAKAFGLPADIQTALSNAVGGWWTEALKAGDARLAGLNAEDPAIRAVLRHAAMLAGFPRHLTQHVGGFVITRDRLDEIVPVMNTTMPDRIMIEWDKDDLDQVRLFKIDILALGMLTCMAKAFRLLEARYQRHLSLASLCLDAQDDVYDMICRADTIGVFQIESRAQMSMLPRLRPRELYDLVIEVAIVRPGPIQGNMVHPYLKRREMVNRGEAITYEYEKLKDALERTLGIPLFQEQAMQIAIDAAGFSPEKADRLRRSMATFKRSGEVAGFREEMIEGMVRNGYDADFAARCFSQIEGFGEYGFPESHAASFALLVYASCWVKAYYPDVFLAALLNSQPMGFYAPAQLVRDAHEHGVEVRPVDVNHSDWETVLEEGDWRGERLHPRHQSMWRVIRTRHAVRLGFHQVKGVAQERMDVLLDRRTTPYRTVRDLWLRTRLAPAELERLADADAFASMGLTRREALWAVRGLEREGPVDALPLFAQAVKTDATATGDRHAHARTEQGEAAAKAEGPEEPDAFAELLREPPVTLPDMTPGEEVIEDYRALQLSLKAHPVAFLRQQLRDRGAVPAQRLAELAHGSDVTIAGLVLVRQRPGSARGVIFMTVEDETGSANVIVWTDVYGRYRREVIGARLVQVSGRLQRQNEVIHLVARHLEDLTPMLGLLQTQARRFGVSPRADETLSGSGDPRDKRAAIAAERAAMERRLAAGAAAAVMPKGRNFH</sequence>
<comment type="subcellular location">
    <subcellularLocation>
        <location evidence="1 13">Cytoplasm</location>
    </subcellularLocation>
</comment>
<dbReference type="GO" id="GO:0006260">
    <property type="term" value="P:DNA replication"/>
    <property type="evidence" value="ECO:0007669"/>
    <property type="project" value="UniProtKB-KW"/>
</dbReference>
<dbReference type="NCBIfam" id="NF004225">
    <property type="entry name" value="PRK05672.1"/>
    <property type="match status" value="1"/>
</dbReference>
<dbReference type="HAMAP" id="MF_01902">
    <property type="entry name" value="DNApol_error_prone"/>
    <property type="match status" value="1"/>
</dbReference>
<comment type="caution">
    <text evidence="16">The sequence shown here is derived from an EMBL/GenBank/DDBJ whole genome shotgun (WGS) entry which is preliminary data.</text>
</comment>
<dbReference type="GO" id="GO:0003676">
    <property type="term" value="F:nucleic acid binding"/>
    <property type="evidence" value="ECO:0007669"/>
    <property type="project" value="InterPro"/>
</dbReference>
<evidence type="ECO:0000256" key="14">
    <source>
        <dbReference type="SAM" id="MobiDB-lite"/>
    </source>
</evidence>
<feature type="compositionally biased region" description="Acidic residues" evidence="14">
    <location>
        <begin position="140"/>
        <end position="158"/>
    </location>
</feature>
<feature type="region of interest" description="Disordered" evidence="14">
    <location>
        <begin position="1"/>
        <end position="43"/>
    </location>
</feature>
<dbReference type="SMART" id="SM00481">
    <property type="entry name" value="POLIIIAc"/>
    <property type="match status" value="1"/>
</dbReference>
<dbReference type="Proteomes" id="UP000186143">
    <property type="component" value="Unassembled WGS sequence"/>
</dbReference>
<evidence type="ECO:0000256" key="12">
    <source>
        <dbReference type="ARBA" id="ARBA00049244"/>
    </source>
</evidence>
<dbReference type="GO" id="GO:0008408">
    <property type="term" value="F:3'-5' exonuclease activity"/>
    <property type="evidence" value="ECO:0007669"/>
    <property type="project" value="InterPro"/>
</dbReference>
<dbReference type="EMBL" id="MKIO01000037">
    <property type="protein sequence ID" value="OLP53988.1"/>
    <property type="molecule type" value="Genomic_DNA"/>
</dbReference>
<evidence type="ECO:0000256" key="7">
    <source>
        <dbReference type="ARBA" id="ARBA00022695"/>
    </source>
</evidence>
<name>A0A1Q9AG74_9HYPH</name>
<dbReference type="InterPro" id="IPR004365">
    <property type="entry name" value="NA-bd_OB_tRNA"/>
</dbReference>
<evidence type="ECO:0000256" key="8">
    <source>
        <dbReference type="ARBA" id="ARBA00022705"/>
    </source>
</evidence>
<feature type="region of interest" description="Disordered" evidence="14">
    <location>
        <begin position="1061"/>
        <end position="1085"/>
    </location>
</feature>
<dbReference type="GO" id="GO:0003887">
    <property type="term" value="F:DNA-directed DNA polymerase activity"/>
    <property type="evidence" value="ECO:0007669"/>
    <property type="project" value="UniProtKB-UniRule"/>
</dbReference>
<evidence type="ECO:0000256" key="2">
    <source>
        <dbReference type="ARBA" id="ARBA00007391"/>
    </source>
</evidence>
<gene>
    <name evidence="13" type="primary">dnaE2</name>
    <name evidence="16" type="ORF">BJF92_09585</name>
</gene>
<evidence type="ECO:0000256" key="11">
    <source>
        <dbReference type="ARBA" id="ARBA00023204"/>
    </source>
</evidence>
<keyword evidence="5 13" id="KW-0963">Cytoplasm</keyword>
<feature type="region of interest" description="Disordered" evidence="14">
    <location>
        <begin position="121"/>
        <end position="164"/>
    </location>
</feature>
<dbReference type="EC" id="2.7.7.7" evidence="3 13"/>
<dbReference type="Pfam" id="PF14579">
    <property type="entry name" value="HHH_6"/>
    <property type="match status" value="1"/>
</dbReference>
<proteinExistence type="inferred from homology"/>
<dbReference type="InterPro" id="IPR003141">
    <property type="entry name" value="Pol/His_phosphatase_N"/>
</dbReference>
<organism evidence="16 17">
    <name type="scientific">Xaviernesmea rhizosphaerae</name>
    <dbReference type="NCBI Taxonomy" id="1672749"/>
    <lineage>
        <taxon>Bacteria</taxon>
        <taxon>Pseudomonadati</taxon>
        <taxon>Pseudomonadota</taxon>
        <taxon>Alphaproteobacteria</taxon>
        <taxon>Hyphomicrobiales</taxon>
        <taxon>Rhizobiaceae</taxon>
        <taxon>Rhizobium/Agrobacterium group</taxon>
        <taxon>Xaviernesmea</taxon>
    </lineage>
</organism>
<dbReference type="PANTHER" id="PTHR32294:SF4">
    <property type="entry name" value="ERROR-PRONE DNA POLYMERASE"/>
    <property type="match status" value="1"/>
</dbReference>
<evidence type="ECO:0000259" key="15">
    <source>
        <dbReference type="SMART" id="SM00481"/>
    </source>
</evidence>
<dbReference type="RefSeq" id="WP_075635929.1">
    <property type="nucleotide sequence ID" value="NZ_MKIO01000037.1"/>
</dbReference>
<dbReference type="InterPro" id="IPR040982">
    <property type="entry name" value="DNA_pol3_finger"/>
</dbReference>
<evidence type="ECO:0000313" key="17">
    <source>
        <dbReference type="Proteomes" id="UP000186143"/>
    </source>
</evidence>
<keyword evidence="10 13" id="KW-0239">DNA-directed DNA polymerase</keyword>
<evidence type="ECO:0000313" key="16">
    <source>
        <dbReference type="EMBL" id="OLP53988.1"/>
    </source>
</evidence>
<dbReference type="GO" id="GO:0005737">
    <property type="term" value="C:cytoplasm"/>
    <property type="evidence" value="ECO:0007669"/>
    <property type="project" value="UniProtKB-SubCell"/>
</dbReference>
<dbReference type="InterPro" id="IPR004805">
    <property type="entry name" value="DnaE2/DnaE/PolC"/>
</dbReference>
<keyword evidence="8 13" id="KW-0235">DNA replication</keyword>
<dbReference type="InterPro" id="IPR029460">
    <property type="entry name" value="DNAPol_HHH"/>
</dbReference>
<evidence type="ECO:0000256" key="1">
    <source>
        <dbReference type="ARBA" id="ARBA00004496"/>
    </source>
</evidence>
<evidence type="ECO:0000256" key="3">
    <source>
        <dbReference type="ARBA" id="ARBA00012417"/>
    </source>
</evidence>
<dbReference type="Gene3D" id="3.20.20.140">
    <property type="entry name" value="Metal-dependent hydrolases"/>
    <property type="match status" value="1"/>
</dbReference>
<evidence type="ECO:0000256" key="4">
    <source>
        <dbReference type="ARBA" id="ARBA00017273"/>
    </source>
</evidence>
<dbReference type="GO" id="GO:0006281">
    <property type="term" value="P:DNA repair"/>
    <property type="evidence" value="ECO:0007669"/>
    <property type="project" value="UniProtKB-UniRule"/>
</dbReference>
<dbReference type="InterPro" id="IPR023073">
    <property type="entry name" value="DnaE2"/>
</dbReference>
<dbReference type="PANTHER" id="PTHR32294">
    <property type="entry name" value="DNA POLYMERASE III SUBUNIT ALPHA"/>
    <property type="match status" value="1"/>
</dbReference>
<feature type="compositionally biased region" description="Basic and acidic residues" evidence="14">
    <location>
        <begin position="1063"/>
        <end position="1073"/>
    </location>
</feature>
<feature type="domain" description="Polymerase/histidinol phosphatase N-terminal" evidence="15">
    <location>
        <begin position="50"/>
        <end position="122"/>
    </location>
</feature>
<keyword evidence="6 13" id="KW-0808">Transferase</keyword>
<dbReference type="OrthoDB" id="9803237at2"/>
<dbReference type="Pfam" id="PF01336">
    <property type="entry name" value="tRNA_anti-codon"/>
    <property type="match status" value="1"/>
</dbReference>
<comment type="function">
    <text evidence="13">DNA polymerase involved in damage-induced mutagenesis and translesion synthesis (TLS). It is not the major replicative DNA polymerase.</text>
</comment>
<dbReference type="Pfam" id="PF07733">
    <property type="entry name" value="DNA_pol3_alpha"/>
    <property type="match status" value="1"/>
</dbReference>
<protein>
    <recommendedName>
        <fullName evidence="4 13">Error-prone DNA polymerase</fullName>
        <ecNumber evidence="3 13">2.7.7.7</ecNumber>
    </recommendedName>
</protein>
<evidence type="ECO:0000256" key="9">
    <source>
        <dbReference type="ARBA" id="ARBA00022763"/>
    </source>
</evidence>
<dbReference type="STRING" id="1672749.BJF92_09585"/>
<evidence type="ECO:0000256" key="13">
    <source>
        <dbReference type="HAMAP-Rule" id="MF_01902"/>
    </source>
</evidence>
<comment type="similarity">
    <text evidence="2 13">Belongs to the DNA polymerase type-C family. DnaE2 subfamily.</text>
</comment>
<keyword evidence="7 13" id="KW-0548">Nucleotidyltransferase</keyword>
<evidence type="ECO:0000256" key="5">
    <source>
        <dbReference type="ARBA" id="ARBA00022490"/>
    </source>
</evidence>
<evidence type="ECO:0000256" key="10">
    <source>
        <dbReference type="ARBA" id="ARBA00022932"/>
    </source>
</evidence>
<evidence type="ECO:0000256" key="6">
    <source>
        <dbReference type="ARBA" id="ARBA00022679"/>
    </source>
</evidence>